<dbReference type="InterPro" id="IPR020449">
    <property type="entry name" value="Tscrpt_reg_AraC-type_HTH"/>
</dbReference>
<keyword evidence="2" id="KW-0238">DNA-binding</keyword>
<comment type="caution">
    <text evidence="6">The sequence shown here is derived from an EMBL/GenBank/DDBJ whole genome shotgun (WGS) entry which is preliminary data.</text>
</comment>
<keyword evidence="1" id="KW-0805">Transcription regulation</keyword>
<dbReference type="InterPro" id="IPR018062">
    <property type="entry name" value="HTH_AraC-typ_CS"/>
</dbReference>
<dbReference type="Proteomes" id="UP000317036">
    <property type="component" value="Unassembled WGS sequence"/>
</dbReference>
<dbReference type="PANTHER" id="PTHR43280:SF2">
    <property type="entry name" value="HTH-TYPE TRANSCRIPTIONAL REGULATOR EXSA"/>
    <property type="match status" value="1"/>
</dbReference>
<dbReference type="Gene3D" id="1.10.10.60">
    <property type="entry name" value="Homeodomain-like"/>
    <property type="match status" value="2"/>
</dbReference>
<dbReference type="EMBL" id="VNJI01000032">
    <property type="protein sequence ID" value="TVY07769.1"/>
    <property type="molecule type" value="Genomic_DNA"/>
</dbReference>
<sequence>MLANIFPHKKYSGTLFYRLLISFLIIILLLVSFNVMTFTFFRSNIRDEIIKNSSLNLNATVVNYEKHIKLIKSMMIGNYFNNKTEILKNDSLPFDYYIASEIQKDLQNTLTNSQLFLYNVIYYFPRQNYALDKSGASPTETMFNKFFQSTQYTKQFWEQELQKPFSFHIYPATDFIEKNSFYTNYLGRFNPIVFKSAANPNFAIIGMLDSAKMYTTFSLVQKDTSFYIYDESGKEAFSATNLNHPVQVRAGTEKSGHYVSGTDYYFYQKGLETGFTYLTVVPFDAISTQIVRLNVIMAVLLIVSILIGVVVSIFFAGKFHNPLSAIIRSIQEMDKNKSPALSTIQEFNVISQKLHDLFRTNVDIHNDLLAKNSLLQHYAYMNKVKMIHTDIQDAKLSMAIDRPFQLILYQVMYKESLLSEMGMDPNRASYYIKEFIHSLFTQTYKDSLTFQIEKDQILTIVFVETVDTSTTKELLHKVRGILELDAGYCDVTIAVSPVNANAMEFNAMFEQVGQLQKCRKLGEGVQIIYDKTELPPEIWFSQSDLKELTANLSSGNETITIPLVMKTLEHAVKRDASLFQINSLSKEIVNLIIKTMYSINIPISWLDDKPSPADSLKDCRTLEQFQSYFREFLTQSASVIKQKKEATDHITSFVTTYVNEHFGSDLSLDVLADKLNITGAYLSTYFKEKTDINFSEYVNSVRMDKATEMLQKTDLKIQDVAQLVGYYTVASFNRMFKKHTGLTPSEYRRMHLG</sequence>
<dbReference type="PRINTS" id="PR00032">
    <property type="entry name" value="HTHARAC"/>
</dbReference>
<keyword evidence="7" id="KW-1185">Reference proteome</keyword>
<organism evidence="6 7">
    <name type="scientific">Paenibacillus cremeus</name>
    <dbReference type="NCBI Taxonomy" id="2163881"/>
    <lineage>
        <taxon>Bacteria</taxon>
        <taxon>Bacillati</taxon>
        <taxon>Bacillota</taxon>
        <taxon>Bacilli</taxon>
        <taxon>Bacillales</taxon>
        <taxon>Paenibacillaceae</taxon>
        <taxon>Paenibacillus</taxon>
    </lineage>
</organism>
<keyword evidence="4" id="KW-1133">Transmembrane helix</keyword>
<protein>
    <submittedName>
        <fullName evidence="6">Helix-turn-helix domain-containing protein</fullName>
    </submittedName>
</protein>
<evidence type="ECO:0000256" key="1">
    <source>
        <dbReference type="ARBA" id="ARBA00023015"/>
    </source>
</evidence>
<dbReference type="PANTHER" id="PTHR43280">
    <property type="entry name" value="ARAC-FAMILY TRANSCRIPTIONAL REGULATOR"/>
    <property type="match status" value="1"/>
</dbReference>
<evidence type="ECO:0000256" key="4">
    <source>
        <dbReference type="SAM" id="Phobius"/>
    </source>
</evidence>
<dbReference type="SMART" id="SM00342">
    <property type="entry name" value="HTH_ARAC"/>
    <property type="match status" value="1"/>
</dbReference>
<gene>
    <name evidence="6" type="ORF">FPZ49_22375</name>
</gene>
<dbReference type="SUPFAM" id="SSF46689">
    <property type="entry name" value="Homeodomain-like"/>
    <property type="match status" value="2"/>
</dbReference>
<dbReference type="OrthoDB" id="2647723at2"/>
<dbReference type="InterPro" id="IPR018060">
    <property type="entry name" value="HTH_AraC"/>
</dbReference>
<keyword evidence="4" id="KW-0812">Transmembrane</keyword>
<dbReference type="InterPro" id="IPR009057">
    <property type="entry name" value="Homeodomain-like_sf"/>
</dbReference>
<dbReference type="GO" id="GO:0003700">
    <property type="term" value="F:DNA-binding transcription factor activity"/>
    <property type="evidence" value="ECO:0007669"/>
    <property type="project" value="InterPro"/>
</dbReference>
<dbReference type="AlphaFoldDB" id="A0A559K6L3"/>
<feature type="transmembrane region" description="Helical" evidence="4">
    <location>
        <begin position="15"/>
        <end position="41"/>
    </location>
</feature>
<name>A0A559K6L3_9BACL</name>
<dbReference type="PROSITE" id="PS01124">
    <property type="entry name" value="HTH_ARAC_FAMILY_2"/>
    <property type="match status" value="1"/>
</dbReference>
<dbReference type="Pfam" id="PF12833">
    <property type="entry name" value="HTH_18"/>
    <property type="match status" value="1"/>
</dbReference>
<dbReference type="RefSeq" id="WP_144851165.1">
    <property type="nucleotide sequence ID" value="NZ_VNJI01000032.1"/>
</dbReference>
<evidence type="ECO:0000259" key="5">
    <source>
        <dbReference type="PROSITE" id="PS01124"/>
    </source>
</evidence>
<keyword evidence="4" id="KW-0472">Membrane</keyword>
<keyword evidence="3" id="KW-0804">Transcription</keyword>
<feature type="transmembrane region" description="Helical" evidence="4">
    <location>
        <begin position="295"/>
        <end position="317"/>
    </location>
</feature>
<dbReference type="GO" id="GO:0043565">
    <property type="term" value="F:sequence-specific DNA binding"/>
    <property type="evidence" value="ECO:0007669"/>
    <property type="project" value="InterPro"/>
</dbReference>
<dbReference type="PROSITE" id="PS00041">
    <property type="entry name" value="HTH_ARAC_FAMILY_1"/>
    <property type="match status" value="1"/>
</dbReference>
<accession>A0A559K6L3</accession>
<evidence type="ECO:0000313" key="7">
    <source>
        <dbReference type="Proteomes" id="UP000317036"/>
    </source>
</evidence>
<reference evidence="6 7" key="1">
    <citation type="submission" date="2019-07" db="EMBL/GenBank/DDBJ databases">
        <authorList>
            <person name="Kim J."/>
        </authorList>
    </citation>
    <scope>NUCLEOTIDE SEQUENCE [LARGE SCALE GENOMIC DNA]</scope>
    <source>
        <strain evidence="6 7">JC52</strain>
    </source>
</reference>
<evidence type="ECO:0000313" key="6">
    <source>
        <dbReference type="EMBL" id="TVY07769.1"/>
    </source>
</evidence>
<evidence type="ECO:0000256" key="2">
    <source>
        <dbReference type="ARBA" id="ARBA00023125"/>
    </source>
</evidence>
<feature type="domain" description="HTH araC/xylS-type" evidence="5">
    <location>
        <begin position="652"/>
        <end position="750"/>
    </location>
</feature>
<evidence type="ECO:0000256" key="3">
    <source>
        <dbReference type="ARBA" id="ARBA00023163"/>
    </source>
</evidence>
<proteinExistence type="predicted"/>